<reference evidence="1 2" key="1">
    <citation type="submission" date="2023-03" db="EMBL/GenBank/DDBJ databases">
        <title>Thalassotalea loyana LMG 22536T draft genome sequence.</title>
        <authorList>
            <person name="Sawabe T."/>
        </authorList>
    </citation>
    <scope>NUCLEOTIDE SEQUENCE [LARGE SCALE GENOMIC DNA]</scope>
    <source>
        <strain evidence="1 2">LMG 22536</strain>
    </source>
</reference>
<evidence type="ECO:0000313" key="2">
    <source>
        <dbReference type="Proteomes" id="UP001157134"/>
    </source>
</evidence>
<proteinExistence type="predicted"/>
<keyword evidence="2" id="KW-1185">Reference proteome</keyword>
<dbReference type="Proteomes" id="UP001157134">
    <property type="component" value="Unassembled WGS sequence"/>
</dbReference>
<sequence>MQAVTSEYSNLVNSNHAESARRIAEQAIAQLAELTPNTISQCAALLAEQLNAVAPQPKHVTDYVLSHDELVCISELFQQAN</sequence>
<name>A0ABQ6HC03_9GAMM</name>
<evidence type="ECO:0000313" key="1">
    <source>
        <dbReference type="EMBL" id="GLX84964.1"/>
    </source>
</evidence>
<organism evidence="1 2">
    <name type="scientific">Thalassotalea loyana</name>
    <dbReference type="NCBI Taxonomy" id="280483"/>
    <lineage>
        <taxon>Bacteria</taxon>
        <taxon>Pseudomonadati</taxon>
        <taxon>Pseudomonadota</taxon>
        <taxon>Gammaproteobacteria</taxon>
        <taxon>Alteromonadales</taxon>
        <taxon>Colwelliaceae</taxon>
        <taxon>Thalassotalea</taxon>
    </lineage>
</organism>
<comment type="caution">
    <text evidence="1">The sequence shown here is derived from an EMBL/GenBank/DDBJ whole genome shotgun (WGS) entry which is preliminary data.</text>
</comment>
<accession>A0ABQ6HC03</accession>
<gene>
    <name evidence="1" type="ORF">tloyanaT_12160</name>
</gene>
<dbReference type="EMBL" id="BSSV01000002">
    <property type="protein sequence ID" value="GLX84964.1"/>
    <property type="molecule type" value="Genomic_DNA"/>
</dbReference>
<protein>
    <submittedName>
        <fullName evidence="1">Uncharacterized protein</fullName>
    </submittedName>
</protein>